<keyword evidence="3" id="KW-1185">Reference proteome</keyword>
<protein>
    <recommendedName>
        <fullName evidence="4">ABC transporter substrate-binding protein</fullName>
    </recommendedName>
</protein>
<proteinExistence type="predicted"/>
<evidence type="ECO:0000313" key="3">
    <source>
        <dbReference type="Proteomes" id="UP000775547"/>
    </source>
</evidence>
<reference evidence="2" key="2">
    <citation type="submission" date="2021-10" db="EMBL/GenBank/DDBJ databases">
        <title>Phylogenomics reveals ancestral predisposition of the termite-cultivated fungus Termitomyces towards a domesticated lifestyle.</title>
        <authorList>
            <person name="Auxier B."/>
            <person name="Grum-Grzhimaylo A."/>
            <person name="Cardenas M.E."/>
            <person name="Lodge J.D."/>
            <person name="Laessoe T."/>
            <person name="Pedersen O."/>
            <person name="Smith M.E."/>
            <person name="Kuyper T.W."/>
            <person name="Franco-Molano E.A."/>
            <person name="Baroni T.J."/>
            <person name="Aanen D.K."/>
        </authorList>
    </citation>
    <scope>NUCLEOTIDE SEQUENCE</scope>
    <source>
        <strain evidence="2">AP01</strain>
        <tissue evidence="2">Mycelium</tissue>
    </source>
</reference>
<keyword evidence="1" id="KW-0732">Signal</keyword>
<dbReference type="EMBL" id="JABCKV010004623">
    <property type="protein sequence ID" value="KAG5633730.1"/>
    <property type="molecule type" value="Genomic_DNA"/>
</dbReference>
<comment type="caution">
    <text evidence="2">The sequence shown here is derived from an EMBL/GenBank/DDBJ whole genome shotgun (WGS) entry which is preliminary data.</text>
</comment>
<dbReference type="PANTHER" id="PTHR30006">
    <property type="entry name" value="THIAMINE-BINDING PERIPLASMIC PROTEIN-RELATED"/>
    <property type="match status" value="1"/>
</dbReference>
<feature type="non-terminal residue" evidence="2">
    <location>
        <position position="1"/>
    </location>
</feature>
<sequence>RFPGITLNITIDLSKYHDVAFDQDLVNNNVQIDSIILQTLHDFPRWAQEGALLNYAPAGFNAIDPAFKDTDAAWYGVYIYAWSIISSTSKLANGTTVAEFTDFLKPELKDKIVLTYPHDDDAVLYAFDLM</sequence>
<dbReference type="Gene3D" id="3.40.190.10">
    <property type="entry name" value="Periplasmic binding protein-like II"/>
    <property type="match status" value="1"/>
</dbReference>
<accession>A0A9P7FQT4</accession>
<evidence type="ECO:0000256" key="1">
    <source>
        <dbReference type="ARBA" id="ARBA00022729"/>
    </source>
</evidence>
<dbReference type="OrthoDB" id="124329at2759"/>
<evidence type="ECO:0000313" key="2">
    <source>
        <dbReference type="EMBL" id="KAG5633730.1"/>
    </source>
</evidence>
<dbReference type="AlphaFoldDB" id="A0A9P7FQT4"/>
<name>A0A9P7FQT4_9AGAR</name>
<reference evidence="2" key="1">
    <citation type="submission" date="2020-07" db="EMBL/GenBank/DDBJ databases">
        <authorList>
            <person name="Nieuwenhuis M."/>
            <person name="Van De Peppel L.J.J."/>
        </authorList>
    </citation>
    <scope>NUCLEOTIDE SEQUENCE</scope>
    <source>
        <strain evidence="2">AP01</strain>
        <tissue evidence="2">Mycelium</tissue>
    </source>
</reference>
<dbReference type="Proteomes" id="UP000775547">
    <property type="component" value="Unassembled WGS sequence"/>
</dbReference>
<organism evidence="2 3">
    <name type="scientific">Asterophora parasitica</name>
    <dbReference type="NCBI Taxonomy" id="117018"/>
    <lineage>
        <taxon>Eukaryota</taxon>
        <taxon>Fungi</taxon>
        <taxon>Dikarya</taxon>
        <taxon>Basidiomycota</taxon>
        <taxon>Agaricomycotina</taxon>
        <taxon>Agaricomycetes</taxon>
        <taxon>Agaricomycetidae</taxon>
        <taxon>Agaricales</taxon>
        <taxon>Tricholomatineae</taxon>
        <taxon>Lyophyllaceae</taxon>
        <taxon>Asterophora</taxon>
    </lineage>
</organism>
<evidence type="ECO:0008006" key="4">
    <source>
        <dbReference type="Google" id="ProtNLM"/>
    </source>
</evidence>
<gene>
    <name evidence="2" type="ORF">DXG03_006747</name>
</gene>
<dbReference type="PANTHER" id="PTHR30006:SF2">
    <property type="entry name" value="ABC TRANSPORTER SUBSTRATE-BINDING PROTEIN"/>
    <property type="match status" value="1"/>
</dbReference>
<dbReference type="SUPFAM" id="SSF53850">
    <property type="entry name" value="Periplasmic binding protein-like II"/>
    <property type="match status" value="1"/>
</dbReference>